<evidence type="ECO:0000313" key="3">
    <source>
        <dbReference type="Proteomes" id="UP001498476"/>
    </source>
</evidence>
<dbReference type="Proteomes" id="UP001498476">
    <property type="component" value="Unassembled WGS sequence"/>
</dbReference>
<organism evidence="2 3">
    <name type="scientific">Neonectria punicea</name>
    <dbReference type="NCBI Taxonomy" id="979145"/>
    <lineage>
        <taxon>Eukaryota</taxon>
        <taxon>Fungi</taxon>
        <taxon>Dikarya</taxon>
        <taxon>Ascomycota</taxon>
        <taxon>Pezizomycotina</taxon>
        <taxon>Sordariomycetes</taxon>
        <taxon>Hypocreomycetidae</taxon>
        <taxon>Hypocreales</taxon>
        <taxon>Nectriaceae</taxon>
        <taxon>Neonectria</taxon>
    </lineage>
</organism>
<name>A0ABR1GNR8_9HYPO</name>
<protein>
    <submittedName>
        <fullName evidence="2">Uncharacterized protein</fullName>
    </submittedName>
</protein>
<keyword evidence="3" id="KW-1185">Reference proteome</keyword>
<evidence type="ECO:0000313" key="2">
    <source>
        <dbReference type="EMBL" id="KAK7403385.1"/>
    </source>
</evidence>
<accession>A0ABR1GNR8</accession>
<feature type="region of interest" description="Disordered" evidence="1">
    <location>
        <begin position="1"/>
        <end position="60"/>
    </location>
</feature>
<gene>
    <name evidence="2" type="ORF">QQX98_010860</name>
</gene>
<evidence type="ECO:0000256" key="1">
    <source>
        <dbReference type="SAM" id="MobiDB-lite"/>
    </source>
</evidence>
<sequence length="60" mass="6317">MLSLVVSTPTKELDRQLEAPRIPFKSSSKDQTSVPKGQAAKVEGKNSLPATNTRAAAPPA</sequence>
<feature type="compositionally biased region" description="Polar residues" evidence="1">
    <location>
        <begin position="1"/>
        <end position="10"/>
    </location>
</feature>
<proteinExistence type="predicted"/>
<feature type="compositionally biased region" description="Low complexity" evidence="1">
    <location>
        <begin position="49"/>
        <end position="60"/>
    </location>
</feature>
<feature type="compositionally biased region" description="Polar residues" evidence="1">
    <location>
        <begin position="25"/>
        <end position="35"/>
    </location>
</feature>
<comment type="caution">
    <text evidence="2">The sequence shown here is derived from an EMBL/GenBank/DDBJ whole genome shotgun (WGS) entry which is preliminary data.</text>
</comment>
<reference evidence="2 3" key="1">
    <citation type="journal article" date="2025" name="Microbiol. Resour. Announc.">
        <title>Draft genome sequences for Neonectria magnoliae and Neonectria punicea, canker pathogens of Liriodendron tulipifera and Acer saccharum in West Virginia.</title>
        <authorList>
            <person name="Petronek H.M."/>
            <person name="Kasson M.T."/>
            <person name="Metheny A.M."/>
            <person name="Stauder C.M."/>
            <person name="Lovett B."/>
            <person name="Lynch S.C."/>
            <person name="Garnas J.R."/>
            <person name="Kasson L.R."/>
            <person name="Stajich J.E."/>
        </authorList>
    </citation>
    <scope>NUCLEOTIDE SEQUENCE [LARGE SCALE GENOMIC DNA]</scope>
    <source>
        <strain evidence="2 3">NRRL 64653</strain>
    </source>
</reference>
<dbReference type="EMBL" id="JAZAVJ010000249">
    <property type="protein sequence ID" value="KAK7403385.1"/>
    <property type="molecule type" value="Genomic_DNA"/>
</dbReference>